<dbReference type="InterPro" id="IPR011010">
    <property type="entry name" value="DNA_brk_join_enz"/>
</dbReference>
<evidence type="ECO:0000256" key="2">
    <source>
        <dbReference type="ARBA" id="ARBA00022908"/>
    </source>
</evidence>
<protein>
    <recommendedName>
        <fullName evidence="10">Integrase</fullName>
    </recommendedName>
</protein>
<feature type="domain" description="Core-binding (CB)" evidence="7">
    <location>
        <begin position="70"/>
        <end position="153"/>
    </location>
</feature>
<dbReference type="OrthoDB" id="1822491at2"/>
<keyword evidence="2" id="KW-0229">DNA integration</keyword>
<dbReference type="Pfam" id="PF14659">
    <property type="entry name" value="Phage_int_SAM_3"/>
    <property type="match status" value="1"/>
</dbReference>
<dbReference type="PROSITE" id="PS51900">
    <property type="entry name" value="CB"/>
    <property type="match status" value="1"/>
</dbReference>
<evidence type="ECO:0000256" key="3">
    <source>
        <dbReference type="ARBA" id="ARBA00023125"/>
    </source>
</evidence>
<keyword evidence="4" id="KW-0233">DNA recombination</keyword>
<dbReference type="AlphaFoldDB" id="A0A147DMQ2"/>
<comment type="similarity">
    <text evidence="1">Belongs to the 'phage' integrase family.</text>
</comment>
<comment type="caution">
    <text evidence="8">The sequence shown here is derived from an EMBL/GenBank/DDBJ whole genome shotgun (WGS) entry which is preliminary data.</text>
</comment>
<dbReference type="EMBL" id="LDRC01000106">
    <property type="protein sequence ID" value="KTR47316.1"/>
    <property type="molecule type" value="Genomic_DNA"/>
</dbReference>
<dbReference type="PANTHER" id="PTHR30349">
    <property type="entry name" value="PHAGE INTEGRASE-RELATED"/>
    <property type="match status" value="1"/>
</dbReference>
<dbReference type="InterPro" id="IPR010998">
    <property type="entry name" value="Integrase_recombinase_N"/>
</dbReference>
<dbReference type="GO" id="GO:0003677">
    <property type="term" value="F:DNA binding"/>
    <property type="evidence" value="ECO:0007669"/>
    <property type="project" value="UniProtKB-UniRule"/>
</dbReference>
<proteinExistence type="inferred from homology"/>
<keyword evidence="3 5" id="KW-0238">DNA-binding</keyword>
<feature type="domain" description="Tyr recombinase" evidence="6">
    <location>
        <begin position="174"/>
        <end position="413"/>
    </location>
</feature>
<dbReference type="Pfam" id="PF00589">
    <property type="entry name" value="Phage_integrase"/>
    <property type="match status" value="1"/>
</dbReference>
<dbReference type="InterPro" id="IPR050090">
    <property type="entry name" value="Tyrosine_recombinase_XerCD"/>
</dbReference>
<dbReference type="GO" id="GO:0015074">
    <property type="term" value="P:DNA integration"/>
    <property type="evidence" value="ECO:0007669"/>
    <property type="project" value="UniProtKB-KW"/>
</dbReference>
<evidence type="ECO:0000313" key="9">
    <source>
        <dbReference type="Proteomes" id="UP000072763"/>
    </source>
</evidence>
<name>A0A147DMQ2_9MICO</name>
<dbReference type="PATRIC" id="fig|465820.4.peg.213"/>
<reference evidence="8 9" key="1">
    <citation type="journal article" date="2016" name="Front. Microbiol.">
        <title>Genomic Resource of Rice Seed Associated Bacteria.</title>
        <authorList>
            <person name="Midha S."/>
            <person name="Bansal K."/>
            <person name="Sharma S."/>
            <person name="Kumar N."/>
            <person name="Patil P.P."/>
            <person name="Chaudhry V."/>
            <person name="Patil P.B."/>
        </authorList>
    </citation>
    <scope>NUCLEOTIDE SEQUENCE [LARGE SCALE GENOMIC DNA]</scope>
    <source>
        <strain evidence="8 9">NS359</strain>
    </source>
</reference>
<gene>
    <name evidence="8" type="ORF">NS359_15220</name>
</gene>
<accession>A0A147DMQ2</accession>
<dbReference type="GO" id="GO:0006310">
    <property type="term" value="P:DNA recombination"/>
    <property type="evidence" value="ECO:0007669"/>
    <property type="project" value="UniProtKB-KW"/>
</dbReference>
<evidence type="ECO:0000259" key="7">
    <source>
        <dbReference type="PROSITE" id="PS51900"/>
    </source>
</evidence>
<dbReference type="InterPro" id="IPR004107">
    <property type="entry name" value="Integrase_SAM-like_N"/>
</dbReference>
<evidence type="ECO:0000259" key="6">
    <source>
        <dbReference type="PROSITE" id="PS51898"/>
    </source>
</evidence>
<dbReference type="Gene3D" id="1.10.150.130">
    <property type="match status" value="1"/>
</dbReference>
<evidence type="ECO:0000256" key="4">
    <source>
        <dbReference type="ARBA" id="ARBA00023172"/>
    </source>
</evidence>
<evidence type="ECO:0000256" key="1">
    <source>
        <dbReference type="ARBA" id="ARBA00008857"/>
    </source>
</evidence>
<dbReference type="InterPro" id="IPR044068">
    <property type="entry name" value="CB"/>
</dbReference>
<dbReference type="Gene3D" id="1.10.443.10">
    <property type="entry name" value="Intergrase catalytic core"/>
    <property type="match status" value="1"/>
</dbReference>
<sequence>MPRKLDSGDGALYAIRGGKLWRAVIDDGFHPDGRRRQRVVTSKTKEGARRKLDAIKDQIKQHGTALDTKTTLDQWATHWLETVGKPNLKPNTLLSYESVARNWIIPTIGAKKVALLKPSDVRIMTKAVADAGRTSATSRKAYQVLSLMLESARVEGIASRNVCEDVSAPVQGESNRGALSTEAALAVLKVAAEHDDGTRWWVALLSGLRQGERIGARLESLNLDSEQPTIGVEWALSEVPFEHGCGLVDNDWRCGKKRAGSCASRRLRIPDGFEYQQLNGRLCLIRPKSGKPRYVPLMPALAEALRRYLIKTADRPNPYGLIWRKPNGEPYLWGEDEQTWRDLLFEAGIIEQDQRAPGSPVPTTHWARHTTATVLMELGVDAKIIGEIVGHQSEAVTRRYQHVSSAAAREAIDRLGSHFALRA</sequence>
<dbReference type="SUPFAM" id="SSF56349">
    <property type="entry name" value="DNA breaking-rejoining enzymes"/>
    <property type="match status" value="1"/>
</dbReference>
<dbReference type="PROSITE" id="PS51898">
    <property type="entry name" value="TYR_RECOMBINASE"/>
    <property type="match status" value="1"/>
</dbReference>
<dbReference type="Proteomes" id="UP000072763">
    <property type="component" value="Unassembled WGS sequence"/>
</dbReference>
<organism evidence="8 9">
    <name type="scientific">Curtobacterium oceanosedimentum</name>
    <dbReference type="NCBI Taxonomy" id="465820"/>
    <lineage>
        <taxon>Bacteria</taxon>
        <taxon>Bacillati</taxon>
        <taxon>Actinomycetota</taxon>
        <taxon>Actinomycetes</taxon>
        <taxon>Micrococcales</taxon>
        <taxon>Microbacteriaceae</taxon>
        <taxon>Curtobacterium</taxon>
    </lineage>
</organism>
<dbReference type="RefSeq" id="WP_082687757.1">
    <property type="nucleotide sequence ID" value="NZ_LDRC01000106.1"/>
</dbReference>
<dbReference type="PANTHER" id="PTHR30349:SF64">
    <property type="entry name" value="PROPHAGE INTEGRASE INTD-RELATED"/>
    <property type="match status" value="1"/>
</dbReference>
<dbReference type="InterPro" id="IPR002104">
    <property type="entry name" value="Integrase_catalytic"/>
</dbReference>
<evidence type="ECO:0008006" key="10">
    <source>
        <dbReference type="Google" id="ProtNLM"/>
    </source>
</evidence>
<dbReference type="InterPro" id="IPR013762">
    <property type="entry name" value="Integrase-like_cat_sf"/>
</dbReference>
<evidence type="ECO:0000313" key="8">
    <source>
        <dbReference type="EMBL" id="KTR47316.1"/>
    </source>
</evidence>
<evidence type="ECO:0000256" key="5">
    <source>
        <dbReference type="PROSITE-ProRule" id="PRU01248"/>
    </source>
</evidence>